<evidence type="ECO:0000313" key="1">
    <source>
        <dbReference type="EMBL" id="CAH0103440.1"/>
    </source>
</evidence>
<reference evidence="1" key="1">
    <citation type="submission" date="2021-11" db="EMBL/GenBank/DDBJ databases">
        <authorList>
            <person name="Schell T."/>
        </authorList>
    </citation>
    <scope>NUCLEOTIDE SEQUENCE</scope>
    <source>
        <strain evidence="1">M5</strain>
    </source>
</reference>
<dbReference type="OrthoDB" id="6351409at2759"/>
<organism evidence="1 2">
    <name type="scientific">Daphnia galeata</name>
    <dbReference type="NCBI Taxonomy" id="27404"/>
    <lineage>
        <taxon>Eukaryota</taxon>
        <taxon>Metazoa</taxon>
        <taxon>Ecdysozoa</taxon>
        <taxon>Arthropoda</taxon>
        <taxon>Crustacea</taxon>
        <taxon>Branchiopoda</taxon>
        <taxon>Diplostraca</taxon>
        <taxon>Cladocera</taxon>
        <taxon>Anomopoda</taxon>
        <taxon>Daphniidae</taxon>
        <taxon>Daphnia</taxon>
    </lineage>
</organism>
<proteinExistence type="predicted"/>
<name>A0A8J2WLG7_9CRUS</name>
<evidence type="ECO:0000313" key="2">
    <source>
        <dbReference type="Proteomes" id="UP000789390"/>
    </source>
</evidence>
<protein>
    <submittedName>
        <fullName evidence="1">Uncharacterized protein</fullName>
    </submittedName>
</protein>
<dbReference type="Proteomes" id="UP000789390">
    <property type="component" value="Unassembled WGS sequence"/>
</dbReference>
<dbReference type="EMBL" id="CAKKLH010000112">
    <property type="protein sequence ID" value="CAH0103440.1"/>
    <property type="molecule type" value="Genomic_DNA"/>
</dbReference>
<dbReference type="AlphaFoldDB" id="A0A8J2WLG7"/>
<comment type="caution">
    <text evidence="1">The sequence shown here is derived from an EMBL/GenBank/DDBJ whole genome shotgun (WGS) entry which is preliminary data.</text>
</comment>
<gene>
    <name evidence="1" type="ORF">DGAL_LOCUS6014</name>
</gene>
<accession>A0A8J2WLG7</accession>
<sequence>MADMAIHYMEEENGDSQSIYQENITKLAPILIKLANVTRVVWLNQYPLVDYHGVIHSEKIHNYNKIVRRILENGDSQIRIWDSSNPLAEEYVRGCATLKRDDEQYEIDDRPSLLKDYVYADCNDNIHTGYSALSQATQLLFNDICQTS</sequence>
<keyword evidence="2" id="KW-1185">Reference proteome</keyword>